<protein>
    <recommendedName>
        <fullName evidence="3">Heterokaryon incompatibility protein</fullName>
    </recommendedName>
</protein>
<dbReference type="PANTHER" id="PTHR33112">
    <property type="entry name" value="DOMAIN PROTEIN, PUTATIVE-RELATED"/>
    <property type="match status" value="1"/>
</dbReference>
<name>A0A9Q8ZCJ1_CURCL</name>
<proteinExistence type="predicted"/>
<reference evidence="1" key="1">
    <citation type="submission" date="2021-12" db="EMBL/GenBank/DDBJ databases">
        <title>Curvularia clavata genome.</title>
        <authorList>
            <person name="Cao Y."/>
        </authorList>
    </citation>
    <scope>NUCLEOTIDE SEQUENCE</scope>
    <source>
        <strain evidence="1">Yc1106</strain>
    </source>
</reference>
<accession>A0A9Q8ZCJ1</accession>
<dbReference type="Proteomes" id="UP001056012">
    <property type="component" value="Chromosome 4"/>
</dbReference>
<evidence type="ECO:0008006" key="3">
    <source>
        <dbReference type="Google" id="ProtNLM"/>
    </source>
</evidence>
<sequence>MNSCGTAGRGASKDDIEPYIWWAVVEEYSHQHLTYEKDIFPALQGMSKMFSTYIKSRYLAGLWETSLITDLLWYREAKNVGPREWRAPSWSWASVLGAVTWGLKRNVAYFYPLVTCTSAEVELACKDAFGEILSATITLRGRCFLPTIQQPWIPLTDERVTVYPDGTVWKALAIRLEVYPDCRTSESDAKRRSSKGLEEGTCFKTLLMAKTPFSYGGPCSYPCLVLRQRDEDSNTYERVGFMTIVARKDVGESMFPLDKEETFCIV</sequence>
<dbReference type="PANTHER" id="PTHR33112:SF9">
    <property type="entry name" value="HETEROKARYON INCOMPATIBILITY DOMAIN-CONTAINING PROTEIN"/>
    <property type="match status" value="1"/>
</dbReference>
<gene>
    <name evidence="1" type="ORF">yc1106_06494</name>
</gene>
<dbReference type="OrthoDB" id="5362512at2759"/>
<dbReference type="EMBL" id="CP089277">
    <property type="protein sequence ID" value="USP79220.1"/>
    <property type="molecule type" value="Genomic_DNA"/>
</dbReference>
<organism evidence="1 2">
    <name type="scientific">Curvularia clavata</name>
    <dbReference type="NCBI Taxonomy" id="95742"/>
    <lineage>
        <taxon>Eukaryota</taxon>
        <taxon>Fungi</taxon>
        <taxon>Dikarya</taxon>
        <taxon>Ascomycota</taxon>
        <taxon>Pezizomycotina</taxon>
        <taxon>Dothideomycetes</taxon>
        <taxon>Pleosporomycetidae</taxon>
        <taxon>Pleosporales</taxon>
        <taxon>Pleosporineae</taxon>
        <taxon>Pleosporaceae</taxon>
        <taxon>Curvularia</taxon>
    </lineage>
</organism>
<dbReference type="VEuPathDB" id="FungiDB:yc1106_06494"/>
<dbReference type="AlphaFoldDB" id="A0A9Q8ZCJ1"/>
<evidence type="ECO:0000313" key="2">
    <source>
        <dbReference type="Proteomes" id="UP001056012"/>
    </source>
</evidence>
<evidence type="ECO:0000313" key="1">
    <source>
        <dbReference type="EMBL" id="USP79220.1"/>
    </source>
</evidence>
<keyword evidence="2" id="KW-1185">Reference proteome</keyword>